<dbReference type="PANTHER" id="PTHR30620">
    <property type="entry name" value="PERIPLASMIC BETA-GLUCOSIDASE-RELATED"/>
    <property type="match status" value="1"/>
</dbReference>
<gene>
    <name evidence="3" type="ORF">GETHLI_11410</name>
</gene>
<dbReference type="InterPro" id="IPR001764">
    <property type="entry name" value="Glyco_hydro_3_N"/>
</dbReference>
<dbReference type="InterPro" id="IPR026891">
    <property type="entry name" value="Fn3-like"/>
</dbReference>
<evidence type="ECO:0000313" key="3">
    <source>
        <dbReference type="EMBL" id="GLH72639.1"/>
    </source>
</evidence>
<dbReference type="Pfam" id="PF01915">
    <property type="entry name" value="Glyco_hydro_3_C"/>
    <property type="match status" value="1"/>
</dbReference>
<dbReference type="SUPFAM" id="SSF52279">
    <property type="entry name" value="Beta-D-glucan exohydrolase, C-terminal domain"/>
    <property type="match status" value="1"/>
</dbReference>
<keyword evidence="1" id="KW-0378">Hydrolase</keyword>
<comment type="caution">
    <text evidence="3">The sequence shown here is derived from an EMBL/GenBank/DDBJ whole genome shotgun (WGS) entry which is preliminary data.</text>
</comment>
<feature type="domain" description="Fibronectin type III-like" evidence="2">
    <location>
        <begin position="755"/>
        <end position="824"/>
    </location>
</feature>
<organism evidence="3 4">
    <name type="scientific">Geothrix limicola</name>
    <dbReference type="NCBI Taxonomy" id="2927978"/>
    <lineage>
        <taxon>Bacteria</taxon>
        <taxon>Pseudomonadati</taxon>
        <taxon>Acidobacteriota</taxon>
        <taxon>Holophagae</taxon>
        <taxon>Holophagales</taxon>
        <taxon>Holophagaceae</taxon>
        <taxon>Geothrix</taxon>
    </lineage>
</organism>
<dbReference type="RefSeq" id="WP_285571552.1">
    <property type="nucleotide sequence ID" value="NZ_BSDE01000001.1"/>
</dbReference>
<dbReference type="EMBL" id="BSDE01000001">
    <property type="protein sequence ID" value="GLH72639.1"/>
    <property type="molecule type" value="Genomic_DNA"/>
</dbReference>
<proteinExistence type="predicted"/>
<reference evidence="3 4" key="1">
    <citation type="journal article" date="2023" name="Antonie Van Leeuwenhoek">
        <title>Mesoterricola silvestris gen. nov., sp. nov., Mesoterricola sediminis sp. nov., Geothrix oryzae sp. nov., Geothrix edaphica sp. nov., Geothrix rubra sp. nov., and Geothrix limicola sp. nov., six novel members of Acidobacteriota isolated from soils.</title>
        <authorList>
            <person name="Itoh H."/>
            <person name="Sugisawa Y."/>
            <person name="Mise K."/>
            <person name="Xu Z."/>
            <person name="Kuniyasu M."/>
            <person name="Ushijima N."/>
            <person name="Kawano K."/>
            <person name="Kobayashi E."/>
            <person name="Shiratori Y."/>
            <person name="Masuda Y."/>
            <person name="Senoo K."/>
        </authorList>
    </citation>
    <scope>NUCLEOTIDE SEQUENCE [LARGE SCALE GENOMIC DNA]</scope>
    <source>
        <strain evidence="3 4">Red804</strain>
    </source>
</reference>
<keyword evidence="4" id="KW-1185">Reference proteome</keyword>
<accession>A0ABQ5QCR8</accession>
<dbReference type="PRINTS" id="PR00133">
    <property type="entry name" value="GLHYDRLASE3"/>
</dbReference>
<evidence type="ECO:0000259" key="2">
    <source>
        <dbReference type="SMART" id="SM01217"/>
    </source>
</evidence>
<dbReference type="Gene3D" id="2.60.40.10">
    <property type="entry name" value="Immunoglobulins"/>
    <property type="match status" value="1"/>
</dbReference>
<dbReference type="InterPro" id="IPR002772">
    <property type="entry name" value="Glyco_hydro_3_C"/>
</dbReference>
<dbReference type="InterPro" id="IPR013783">
    <property type="entry name" value="Ig-like_fold"/>
</dbReference>
<evidence type="ECO:0000313" key="4">
    <source>
        <dbReference type="Proteomes" id="UP001165069"/>
    </source>
</evidence>
<dbReference type="Pfam" id="PF14310">
    <property type="entry name" value="Fn3-like"/>
    <property type="match status" value="1"/>
</dbReference>
<dbReference type="Proteomes" id="UP001165069">
    <property type="component" value="Unassembled WGS sequence"/>
</dbReference>
<protein>
    <submittedName>
        <fullName evidence="3">Beta-glucosidase</fullName>
    </submittedName>
</protein>
<name>A0ABQ5QCR8_9BACT</name>
<evidence type="ECO:0000256" key="1">
    <source>
        <dbReference type="ARBA" id="ARBA00022801"/>
    </source>
</evidence>
<dbReference type="InterPro" id="IPR036962">
    <property type="entry name" value="Glyco_hydro_3_N_sf"/>
</dbReference>
<dbReference type="PANTHER" id="PTHR30620:SF123">
    <property type="entry name" value="BETA-XYLOSIDASE"/>
    <property type="match status" value="1"/>
</dbReference>
<dbReference type="InterPro" id="IPR051915">
    <property type="entry name" value="Cellulose_Degrad_GH3"/>
</dbReference>
<sequence length="839" mass="91783">MIQLEHHRAPVFLRPVSRRLLRDLAVACLALCCGLRVGAQETYHDAQHKGAQGGGSLTQSQAAFPKRPGIYRKGWIDLNKNGVKDPYEDPSLPVEARIRDLLSRMSLEEKTCQLASVYGFAIVMKTPFPEASWRDEVWKDGIGQVVQHLQGRGETDLGWPASNRARNGNELQRFFIEHTRLGIPALMGAEGIKGVEAKASTCFPVPLALGATWNPELVQRAAEVMGREAHLLGLGTLWCPILDVARDARWGRFEESLSEDPWLASRLGVAMVRGIQSQGVLATAKHFGPYGYVKGGREGDARTDPRVTPREMEEISFATWKAAIREGGLMNAMVCYADYDGVPLHASEELLQGRLRRDWGLKGYLISDADGMERLATIHGTAQDAKDAYRQCVNAGMDLWLSFEHPKVYVEALRDLVKTGKISRDTLDRRVAEVLYPKFASGLFDHPYTPEDPAADAVVGGAAHRAVELEVERQSLVLLKNENHTLPLDRKRLKSLAVIGPVADDAGVALKRYGPYGTAVTTILQGLREVAGPGLAVKHAKGCALVPKGWPENERYAQPLSPGERQGIDEAVALGRQCDAIVVAVGDSGWTTSGESRSRTSLDLAGRQEDLVRALQATGKPVIVVLCAGRPTTINWIQDHVPAILLAHQPGASGGQAIAEALFGDLNPGGKLNATYPRSVGQLPLAFPTKPNGNDERLGNWSAGLVGPLYPFGYGLSYTSFQYEGLQVEPLNDPNGSLVRVSFEVRNAGACAGDEVVQLYTRQLLASVTTYEKRLGGFQRVHLQPGERRRVTLDLTRENLEILDRRMHWAVEAGDYKVMVGASSEYIRLEGRFTLSTAP</sequence>
<dbReference type="SMART" id="SM01217">
    <property type="entry name" value="Fn3_like"/>
    <property type="match status" value="1"/>
</dbReference>
<dbReference type="InterPro" id="IPR036881">
    <property type="entry name" value="Glyco_hydro_3_C_sf"/>
</dbReference>
<dbReference type="Gene3D" id="3.40.50.1700">
    <property type="entry name" value="Glycoside hydrolase family 3 C-terminal domain"/>
    <property type="match status" value="1"/>
</dbReference>
<dbReference type="SUPFAM" id="SSF51445">
    <property type="entry name" value="(Trans)glycosidases"/>
    <property type="match status" value="1"/>
</dbReference>
<dbReference type="Pfam" id="PF00933">
    <property type="entry name" value="Glyco_hydro_3"/>
    <property type="match status" value="1"/>
</dbReference>
<dbReference type="InterPro" id="IPR017853">
    <property type="entry name" value="GH"/>
</dbReference>
<dbReference type="Gene3D" id="3.20.20.300">
    <property type="entry name" value="Glycoside hydrolase, family 3, N-terminal domain"/>
    <property type="match status" value="1"/>
</dbReference>